<gene>
    <name evidence="1" type="ORF">LKD28_04180</name>
</gene>
<name>A0ABS8FNM8_9FIRM</name>
<protein>
    <submittedName>
        <fullName evidence="1">Bacteriophage abortive infection AbiH family protein</fullName>
    </submittedName>
</protein>
<organism evidence="1 2">
    <name type="scientific">Coprococcus hominis</name>
    <name type="common">ex Arizal et al. 2022</name>
    <dbReference type="NCBI Taxonomy" id="2881262"/>
    <lineage>
        <taxon>Bacteria</taxon>
        <taxon>Bacillati</taxon>
        <taxon>Bacillota</taxon>
        <taxon>Clostridia</taxon>
        <taxon>Lachnospirales</taxon>
        <taxon>Lachnospiraceae</taxon>
        <taxon>Coprococcus</taxon>
    </lineage>
</organism>
<evidence type="ECO:0000313" key="2">
    <source>
        <dbReference type="Proteomes" id="UP001198495"/>
    </source>
</evidence>
<dbReference type="InterPro" id="IPR025935">
    <property type="entry name" value="AbiH"/>
</dbReference>
<proteinExistence type="predicted"/>
<reference evidence="1 2" key="1">
    <citation type="submission" date="2021-10" db="EMBL/GenBank/DDBJ databases">
        <title>Anaerobic single-cell dispensing facilitates the cultivation of human gut bacteria.</title>
        <authorList>
            <person name="Afrizal A."/>
        </authorList>
    </citation>
    <scope>NUCLEOTIDE SEQUENCE [LARGE SCALE GENOMIC DNA]</scope>
    <source>
        <strain evidence="1 2">CLA-AA-H212</strain>
    </source>
</reference>
<keyword evidence="2" id="KW-1185">Reference proteome</keyword>
<dbReference type="Pfam" id="PF14253">
    <property type="entry name" value="AbiH"/>
    <property type="match status" value="1"/>
</dbReference>
<dbReference type="RefSeq" id="WP_227572991.1">
    <property type="nucleotide sequence ID" value="NZ_JAJEQT010000002.1"/>
</dbReference>
<accession>A0ABS8FNM8</accession>
<dbReference type="Proteomes" id="UP001198495">
    <property type="component" value="Unassembled WGS sequence"/>
</dbReference>
<dbReference type="EMBL" id="JAJEQT010000002">
    <property type="protein sequence ID" value="MCC2218233.1"/>
    <property type="molecule type" value="Genomic_DNA"/>
</dbReference>
<evidence type="ECO:0000313" key="1">
    <source>
        <dbReference type="EMBL" id="MCC2218233.1"/>
    </source>
</evidence>
<comment type="caution">
    <text evidence="1">The sequence shown here is derived from an EMBL/GenBank/DDBJ whole genome shotgun (WGS) entry which is preliminary data.</text>
</comment>
<sequence length="343" mass="40277">MNITFFIGNGFDINIGLATRYSQFYPYFIKNANDNNMIKSWINGKEKLWSDLEEKLGQEIGKIPEGELDKFYDDKDELDKLLIEYLEQEQAKYGFEAPEPIKKEFSKSMLNFYSELPVEDVASIKKTMDVYKDEDFEYSYITFNYTNILDRIVGLYDGKATIIATHQGKVYTRNNKINQIIHIHGTTDEEMILGVNDVEQIGNDLLKDEELFLDTFIKRRMNNSIGQRKTEKATEIINKSHIVCVFGMSIGNTDKMWWEVLVDWLVSNENNKLVIFWKGFEDALKKKLPSKVVRLNESIKRMVFDKGRGKYDETYYKKIKNRMMISYNSNIFSLPKLKDEMLE</sequence>